<name>A0A7J7JJ09_BUGNE</name>
<sequence length="84" mass="9979">MPPALLQCNENVVKWCPMFKVDEKNFYDSTSNRLSFLSKESNTSFNCKKQNYQMRDRLDIINDLYTITESTIQKTVLKRLQAFF</sequence>
<gene>
    <name evidence="1" type="ORF">EB796_015434</name>
</gene>
<comment type="caution">
    <text evidence="1">The sequence shown here is derived from an EMBL/GenBank/DDBJ whole genome shotgun (WGS) entry which is preliminary data.</text>
</comment>
<proteinExistence type="predicted"/>
<evidence type="ECO:0000313" key="2">
    <source>
        <dbReference type="Proteomes" id="UP000593567"/>
    </source>
</evidence>
<keyword evidence="2" id="KW-1185">Reference proteome</keyword>
<reference evidence="1" key="1">
    <citation type="submission" date="2020-06" db="EMBL/GenBank/DDBJ databases">
        <title>Draft genome of Bugula neritina, a colonial animal packing powerful symbionts and potential medicines.</title>
        <authorList>
            <person name="Rayko M."/>
        </authorList>
    </citation>
    <scope>NUCLEOTIDE SEQUENCE [LARGE SCALE GENOMIC DNA]</scope>
    <source>
        <strain evidence="1">Kwan_BN1</strain>
    </source>
</reference>
<dbReference type="AlphaFoldDB" id="A0A7J7JJ09"/>
<protein>
    <submittedName>
        <fullName evidence="1">Uncharacterized protein</fullName>
    </submittedName>
</protein>
<evidence type="ECO:0000313" key="1">
    <source>
        <dbReference type="EMBL" id="KAF6026260.1"/>
    </source>
</evidence>
<dbReference type="Proteomes" id="UP000593567">
    <property type="component" value="Unassembled WGS sequence"/>
</dbReference>
<organism evidence="1 2">
    <name type="scientific">Bugula neritina</name>
    <name type="common">Brown bryozoan</name>
    <name type="synonym">Sertularia neritina</name>
    <dbReference type="NCBI Taxonomy" id="10212"/>
    <lineage>
        <taxon>Eukaryota</taxon>
        <taxon>Metazoa</taxon>
        <taxon>Spiralia</taxon>
        <taxon>Lophotrochozoa</taxon>
        <taxon>Bryozoa</taxon>
        <taxon>Gymnolaemata</taxon>
        <taxon>Cheilostomatida</taxon>
        <taxon>Flustrina</taxon>
        <taxon>Buguloidea</taxon>
        <taxon>Bugulidae</taxon>
        <taxon>Bugula</taxon>
    </lineage>
</organism>
<dbReference type="EMBL" id="VXIV02002313">
    <property type="protein sequence ID" value="KAF6026260.1"/>
    <property type="molecule type" value="Genomic_DNA"/>
</dbReference>
<accession>A0A7J7JJ09</accession>